<dbReference type="CDD" id="cd22363">
    <property type="entry name" value="tRNA-intron_lyase_C"/>
    <property type="match status" value="1"/>
</dbReference>
<dbReference type="NCBIfam" id="TIGR00324">
    <property type="entry name" value="endA"/>
    <property type="match status" value="1"/>
</dbReference>
<dbReference type="InterPro" id="IPR011856">
    <property type="entry name" value="tRNA_endonuc-like_dom_sf"/>
</dbReference>
<evidence type="ECO:0000259" key="8">
    <source>
        <dbReference type="Pfam" id="PF01974"/>
    </source>
</evidence>
<dbReference type="PANTHER" id="PTHR13070:SF0">
    <property type="entry name" value="TRNA-SPLICING ENDONUCLEASE SUBUNIT SEN34"/>
    <property type="match status" value="1"/>
</dbReference>
<dbReference type="Proteomes" id="UP001161017">
    <property type="component" value="Unassembled WGS sequence"/>
</dbReference>
<dbReference type="GO" id="GO:0000213">
    <property type="term" value="F:tRNA-intron lyase activity"/>
    <property type="evidence" value="ECO:0007669"/>
    <property type="project" value="UniProtKB-UniRule"/>
</dbReference>
<feature type="domain" description="tRNA intron endonuclease catalytic" evidence="8">
    <location>
        <begin position="211"/>
        <end position="290"/>
    </location>
</feature>
<keyword evidence="11" id="KW-1185">Reference proteome</keyword>
<comment type="similarity">
    <text evidence="1 5">Belongs to the tRNA-intron endonuclease family.</text>
</comment>
<dbReference type="FunFam" id="3.40.1350.10:FF:000008">
    <property type="entry name" value="tRNA-splicing endonuclease subunit Sen34"/>
    <property type="match status" value="1"/>
</dbReference>
<comment type="function">
    <text evidence="4">Constitutes one of the two catalytic subunit of the tRNA-splicing endonuclease complex, a complex responsible for identification and cleavage of the splice sites in pre-tRNA. It cleaves pre-tRNA at the 5'- and 3'-splice sites to release the intron. The products are an intron and two tRNA half-molecules bearing 2',3'-cyclic phosphate and 5'-OH termini. There are no conserved sequences at the splice sites, but the intron is invariably located at the same site in the gene, placing the splice sites an invariant distance from the constant structural features of the tRNA body. It probably carries the active site for 3'-splice site cleavage.</text>
</comment>
<dbReference type="InterPro" id="IPR016690">
    <property type="entry name" value="TSEN34"/>
</dbReference>
<evidence type="ECO:0000259" key="9">
    <source>
        <dbReference type="Pfam" id="PF26577"/>
    </source>
</evidence>
<dbReference type="InterPro" id="IPR006676">
    <property type="entry name" value="tRNA_splic"/>
</dbReference>
<reference evidence="10" key="1">
    <citation type="journal article" date="2023" name="Genome Biol. Evol.">
        <title>First Whole Genome Sequence and Flow Cytometry Genome Size Data for the Lichen-Forming Fungus Ramalina farinacea (Ascomycota).</title>
        <authorList>
            <person name="Llewellyn T."/>
            <person name="Mian S."/>
            <person name="Hill R."/>
            <person name="Leitch I.J."/>
            <person name="Gaya E."/>
        </authorList>
    </citation>
    <scope>NUCLEOTIDE SEQUENCE</scope>
    <source>
        <strain evidence="10">LIQ254RAFAR</strain>
    </source>
</reference>
<dbReference type="GO" id="GO:0000214">
    <property type="term" value="C:tRNA-intron endonuclease complex"/>
    <property type="evidence" value="ECO:0007669"/>
    <property type="project" value="UniProtKB-UniRule"/>
</dbReference>
<feature type="active site" evidence="6">
    <location>
        <position position="246"/>
    </location>
</feature>
<name>A0AA43TST3_9LECA</name>
<feature type="region of interest" description="Disordered" evidence="7">
    <location>
        <begin position="128"/>
        <end position="149"/>
    </location>
</feature>
<evidence type="ECO:0000256" key="1">
    <source>
        <dbReference type="ARBA" id="ARBA00008078"/>
    </source>
</evidence>
<dbReference type="AlphaFoldDB" id="A0AA43TST3"/>
<dbReference type="Gene3D" id="3.40.1350.10">
    <property type="match status" value="1"/>
</dbReference>
<feature type="active site" evidence="6">
    <location>
        <position position="277"/>
    </location>
</feature>
<dbReference type="InterPro" id="IPR006677">
    <property type="entry name" value="tRNA_intron_Endonuc_cat-like"/>
</dbReference>
<dbReference type="EC" id="4.6.1.16" evidence="5"/>
<dbReference type="GO" id="GO:0000379">
    <property type="term" value="P:tRNA-type intron splice site recognition and cleavage"/>
    <property type="evidence" value="ECO:0007669"/>
    <property type="project" value="UniProtKB-UniRule"/>
</dbReference>
<evidence type="ECO:0000313" key="11">
    <source>
        <dbReference type="Proteomes" id="UP001161017"/>
    </source>
</evidence>
<dbReference type="Pfam" id="PF01974">
    <property type="entry name" value="tRNA_int_endo"/>
    <property type="match status" value="1"/>
</dbReference>
<keyword evidence="3 5" id="KW-0456">Lyase</keyword>
<dbReference type="PIRSF" id="PIRSF017250">
    <property type="entry name" value="tRNA_splic_SEN34"/>
    <property type="match status" value="1"/>
</dbReference>
<organism evidence="10 11">
    <name type="scientific">Ramalina farinacea</name>
    <dbReference type="NCBI Taxonomy" id="258253"/>
    <lineage>
        <taxon>Eukaryota</taxon>
        <taxon>Fungi</taxon>
        <taxon>Dikarya</taxon>
        <taxon>Ascomycota</taxon>
        <taxon>Pezizomycotina</taxon>
        <taxon>Lecanoromycetes</taxon>
        <taxon>OSLEUM clade</taxon>
        <taxon>Lecanoromycetidae</taxon>
        <taxon>Lecanorales</taxon>
        <taxon>Lecanorineae</taxon>
        <taxon>Ramalinaceae</taxon>
        <taxon>Ramalina</taxon>
    </lineage>
</organism>
<dbReference type="GO" id="GO:0003676">
    <property type="term" value="F:nucleic acid binding"/>
    <property type="evidence" value="ECO:0007669"/>
    <property type="project" value="InterPro"/>
</dbReference>
<accession>A0AA43TST3</accession>
<feature type="domain" description="TSEN34 N-terminal" evidence="9">
    <location>
        <begin position="19"/>
        <end position="86"/>
    </location>
</feature>
<comment type="caution">
    <text evidence="10">The sequence shown here is derived from an EMBL/GenBank/DDBJ whole genome shotgun (WGS) entry which is preliminary data.</text>
</comment>
<feature type="active site" evidence="6">
    <location>
        <position position="238"/>
    </location>
</feature>
<evidence type="ECO:0000256" key="7">
    <source>
        <dbReference type="SAM" id="MobiDB-lite"/>
    </source>
</evidence>
<evidence type="ECO:0000256" key="6">
    <source>
        <dbReference type="PIRSR" id="PIRSR017250-50"/>
    </source>
</evidence>
<evidence type="ECO:0000313" key="10">
    <source>
        <dbReference type="EMBL" id="MDI1486389.1"/>
    </source>
</evidence>
<proteinExistence type="inferred from homology"/>
<protein>
    <recommendedName>
        <fullName evidence="5">tRNA-splicing endonuclease subunit Sen34</fullName>
        <ecNumber evidence="5">4.6.1.16</ecNumber>
    </recommendedName>
</protein>
<evidence type="ECO:0000256" key="2">
    <source>
        <dbReference type="ARBA" id="ARBA00022694"/>
    </source>
</evidence>
<gene>
    <name evidence="10" type="primary">SEN34</name>
    <name evidence="10" type="ORF">OHK93_005617</name>
</gene>
<dbReference type="Pfam" id="PF26577">
    <property type="entry name" value="TSEN34_N"/>
    <property type="match status" value="1"/>
</dbReference>
<keyword evidence="10" id="KW-0255">Endonuclease</keyword>
<keyword evidence="10" id="KW-0378">Hydrolase</keyword>
<keyword evidence="10" id="KW-0540">Nuclease</keyword>
<dbReference type="PANTHER" id="PTHR13070">
    <property type="entry name" value="TRNA-SPLICING ENDONUCLEASE SUBUNIT SEN34-RELATED"/>
    <property type="match status" value="1"/>
</dbReference>
<dbReference type="InterPro" id="IPR036167">
    <property type="entry name" value="tRNA_intron_Endo_cat-like_sf"/>
</dbReference>
<evidence type="ECO:0000256" key="5">
    <source>
        <dbReference type="PIRNR" id="PIRNR017250"/>
    </source>
</evidence>
<sequence length="319" mass="35779">MTEQGTSAIPELPIPIFRVSPQVERYMLYDVNIISWLRKHHNILGVLIGTIPQVPQQNVFLGLPLELLPEEARLLVADGIAYVVDDLSWHRKSIARGEHSERMQQDLRREGLQLAQDFERRKQDKMLEHVEGAKGKRKNRIKQEEEQGSIQAQETLFQGVSNPVGQSLPLAPTQTEPETQPWIIVPTTAESLLGRPAKGPASQMPLVRPASYALFEHLHRRSYFMIPGLRFGCQYSVYPGDPLRFHSHFLASGLDWDEDMDLLDLIGGGRLSTGVKKGWMIGGVDPTREVGDLDSEAIGAKNREAGSALRTFCIEWGGM</sequence>
<dbReference type="EMBL" id="JAPUFD010000003">
    <property type="protein sequence ID" value="MDI1486389.1"/>
    <property type="molecule type" value="Genomic_DNA"/>
</dbReference>
<keyword evidence="2 5" id="KW-0819">tRNA processing</keyword>
<dbReference type="InterPro" id="IPR059049">
    <property type="entry name" value="TSEN34_N"/>
</dbReference>
<evidence type="ECO:0000256" key="3">
    <source>
        <dbReference type="ARBA" id="ARBA00023239"/>
    </source>
</evidence>
<dbReference type="SUPFAM" id="SSF53032">
    <property type="entry name" value="tRNA-intron endonuclease catalytic domain-like"/>
    <property type="match status" value="1"/>
</dbReference>
<evidence type="ECO:0000256" key="4">
    <source>
        <dbReference type="ARBA" id="ARBA00059865"/>
    </source>
</evidence>